<dbReference type="Pfam" id="PF13416">
    <property type="entry name" value="SBP_bac_8"/>
    <property type="match status" value="1"/>
</dbReference>
<dbReference type="AlphaFoldDB" id="M4Z1C9"/>
<evidence type="ECO:0000256" key="1">
    <source>
        <dbReference type="ARBA" id="ARBA00004418"/>
    </source>
</evidence>
<feature type="chain" id="PRO_5004061959" evidence="6">
    <location>
        <begin position="21"/>
        <end position="348"/>
    </location>
</feature>
<dbReference type="STRING" id="1245469.S58_09220"/>
<organism evidence="7 8">
    <name type="scientific">Bradyrhizobium oligotrophicum S58</name>
    <dbReference type="NCBI Taxonomy" id="1245469"/>
    <lineage>
        <taxon>Bacteria</taxon>
        <taxon>Pseudomonadati</taxon>
        <taxon>Pseudomonadota</taxon>
        <taxon>Alphaproteobacteria</taxon>
        <taxon>Hyphomicrobiales</taxon>
        <taxon>Nitrobacteraceae</taxon>
        <taxon>Bradyrhizobium</taxon>
    </lineage>
</organism>
<evidence type="ECO:0000256" key="2">
    <source>
        <dbReference type="ARBA" id="ARBA00008520"/>
    </source>
</evidence>
<evidence type="ECO:0000256" key="5">
    <source>
        <dbReference type="ARBA" id="ARBA00022764"/>
    </source>
</evidence>
<dbReference type="PANTHER" id="PTHR30006">
    <property type="entry name" value="THIAMINE-BINDING PERIPLASMIC PROTEIN-RELATED"/>
    <property type="match status" value="1"/>
</dbReference>
<dbReference type="eggNOG" id="COG0687">
    <property type="taxonomic scope" value="Bacteria"/>
</dbReference>
<feature type="signal peptide" evidence="6">
    <location>
        <begin position="1"/>
        <end position="20"/>
    </location>
</feature>
<evidence type="ECO:0000256" key="4">
    <source>
        <dbReference type="ARBA" id="ARBA00022729"/>
    </source>
</evidence>
<dbReference type="GeneID" id="301814901"/>
<keyword evidence="8" id="KW-1185">Reference proteome</keyword>
<dbReference type="EMBL" id="AP012603">
    <property type="protein sequence ID" value="BAM86933.1"/>
    <property type="molecule type" value="Genomic_DNA"/>
</dbReference>
<accession>M4Z1C9</accession>
<evidence type="ECO:0000256" key="3">
    <source>
        <dbReference type="ARBA" id="ARBA00022448"/>
    </source>
</evidence>
<reference evidence="7 8" key="1">
    <citation type="journal article" date="2013" name="Appl. Environ. Microbiol.">
        <title>Genome analysis suggests that the soil oligotrophic bacterium Agromonas oligotrophica (Bradyrhizobium oligotrophicum) is a nitrogen-fixing symbiont of Aeschynomene indica.</title>
        <authorList>
            <person name="Okubo T."/>
            <person name="Fukushima S."/>
            <person name="Itakura M."/>
            <person name="Oshima K."/>
            <person name="Longtonglang A."/>
            <person name="Teaumroong N."/>
            <person name="Mitsui H."/>
            <person name="Hattori M."/>
            <person name="Hattori R."/>
            <person name="Hattori T."/>
            <person name="Minamisawa K."/>
        </authorList>
    </citation>
    <scope>NUCLEOTIDE SEQUENCE [LARGE SCALE GENOMIC DNA]</scope>
    <source>
        <strain evidence="7 8">S58</strain>
    </source>
</reference>
<proteinExistence type="inferred from homology"/>
<dbReference type="Proteomes" id="UP000011841">
    <property type="component" value="Chromosome"/>
</dbReference>
<dbReference type="PANTHER" id="PTHR30006:SF3">
    <property type="entry name" value="THIAMINE-BINDING PERIPLASMIC PROTEIN"/>
    <property type="match status" value="1"/>
</dbReference>
<dbReference type="RefSeq" id="WP_015664068.1">
    <property type="nucleotide sequence ID" value="NC_020453.1"/>
</dbReference>
<gene>
    <name evidence="7" type="ORF">S58_09220</name>
</gene>
<keyword evidence="4 6" id="KW-0732">Signal</keyword>
<keyword evidence="5" id="KW-0574">Periplasm</keyword>
<dbReference type="PATRIC" id="fig|1245469.3.peg.941"/>
<dbReference type="Gene3D" id="3.40.190.10">
    <property type="entry name" value="Periplasmic binding protein-like II"/>
    <property type="match status" value="2"/>
</dbReference>
<dbReference type="KEGG" id="aol:S58_09220"/>
<dbReference type="GO" id="GO:0030288">
    <property type="term" value="C:outer membrane-bounded periplasmic space"/>
    <property type="evidence" value="ECO:0007669"/>
    <property type="project" value="TreeGrafter"/>
</dbReference>
<dbReference type="InterPro" id="IPR006059">
    <property type="entry name" value="SBP"/>
</dbReference>
<name>M4Z1C9_9BRAD</name>
<dbReference type="GO" id="GO:0015888">
    <property type="term" value="P:thiamine transport"/>
    <property type="evidence" value="ECO:0007669"/>
    <property type="project" value="TreeGrafter"/>
</dbReference>
<evidence type="ECO:0000313" key="8">
    <source>
        <dbReference type="Proteomes" id="UP000011841"/>
    </source>
</evidence>
<dbReference type="GO" id="GO:0030975">
    <property type="term" value="F:thiamine binding"/>
    <property type="evidence" value="ECO:0007669"/>
    <property type="project" value="TreeGrafter"/>
</dbReference>
<evidence type="ECO:0000313" key="7">
    <source>
        <dbReference type="EMBL" id="BAM86933.1"/>
    </source>
</evidence>
<protein>
    <submittedName>
        <fullName evidence="7">Putative AttC protein</fullName>
    </submittedName>
</protein>
<dbReference type="SUPFAM" id="SSF53850">
    <property type="entry name" value="Periplasmic binding protein-like II"/>
    <property type="match status" value="1"/>
</dbReference>
<sequence length="348" mass="38606">MKRLLLVATFCGLTAGAAFAEQKEVVVATTGGVFNQAISEIWFEPFTKQTGIKVKTVVATDAQMRSKAQAMFEAKDVAWDMINNVDILAASAQNRAFTEDLTEFCKQFAERRDLANDTCNASGVKITYNATLLAFNADKFKGLPPQTWADFWNVKDFPGPRALPNFGDPWRVLAAALLADGVATDQLFPLDLDRAFKKLDQIKPQVSLWWKTGDQSQQGFRGGDYVMGMIWGTRVSALKAEGQPVQQSYDQAFMLADTMQILKNSPNGEGAQALLKFYLETPAVQAKFAEKFGVTPVSQDAIKLMSDEGRAKIPTSSEAFKKIIKHDPAWINDNQARILEAWNAWMLK</sequence>
<comment type="subcellular location">
    <subcellularLocation>
        <location evidence="1">Periplasm</location>
    </subcellularLocation>
</comment>
<dbReference type="GO" id="GO:0030976">
    <property type="term" value="F:thiamine pyrophosphate binding"/>
    <property type="evidence" value="ECO:0007669"/>
    <property type="project" value="TreeGrafter"/>
</dbReference>
<evidence type="ECO:0000256" key="6">
    <source>
        <dbReference type="SAM" id="SignalP"/>
    </source>
</evidence>
<dbReference type="CDD" id="cd13589">
    <property type="entry name" value="PBP2_polyamine_RpCGA009"/>
    <property type="match status" value="1"/>
</dbReference>
<dbReference type="HOGENOM" id="CLU_026974_8_0_5"/>
<comment type="similarity">
    <text evidence="2">Belongs to the bacterial solute-binding protein 1 family.</text>
</comment>
<keyword evidence="3" id="KW-0813">Transport</keyword>